<protein>
    <recommendedName>
        <fullName evidence="2">histidine kinase</fullName>
        <ecNumber evidence="2">2.7.13.3</ecNumber>
    </recommendedName>
</protein>
<dbReference type="SUPFAM" id="SSF55874">
    <property type="entry name" value="ATPase domain of HSP90 chaperone/DNA topoisomerase II/histidine kinase"/>
    <property type="match status" value="1"/>
</dbReference>
<organism evidence="9 10">
    <name type="scientific">Polyangium fumosum</name>
    <dbReference type="NCBI Taxonomy" id="889272"/>
    <lineage>
        <taxon>Bacteria</taxon>
        <taxon>Pseudomonadati</taxon>
        <taxon>Myxococcota</taxon>
        <taxon>Polyangia</taxon>
        <taxon>Polyangiales</taxon>
        <taxon>Polyangiaceae</taxon>
        <taxon>Polyangium</taxon>
    </lineage>
</organism>
<reference evidence="9 10" key="1">
    <citation type="submission" date="2019-04" db="EMBL/GenBank/DDBJ databases">
        <authorList>
            <person name="Li Y."/>
            <person name="Wang J."/>
        </authorList>
    </citation>
    <scope>NUCLEOTIDE SEQUENCE [LARGE SCALE GENOMIC DNA]</scope>
    <source>
        <strain evidence="9 10">DSM 14668</strain>
    </source>
</reference>
<dbReference type="Pfam" id="PF02518">
    <property type="entry name" value="HATPase_c"/>
    <property type="match status" value="1"/>
</dbReference>
<dbReference type="InterPro" id="IPR035965">
    <property type="entry name" value="PAS-like_dom_sf"/>
</dbReference>
<dbReference type="InterPro" id="IPR003661">
    <property type="entry name" value="HisK_dim/P_dom"/>
</dbReference>
<dbReference type="SUPFAM" id="SSF47384">
    <property type="entry name" value="Homodimeric domain of signal transducing histidine kinase"/>
    <property type="match status" value="1"/>
</dbReference>
<dbReference type="PANTHER" id="PTHR43047:SF72">
    <property type="entry name" value="OSMOSENSING HISTIDINE PROTEIN KINASE SLN1"/>
    <property type="match status" value="1"/>
</dbReference>
<dbReference type="Gene3D" id="1.10.287.130">
    <property type="match status" value="1"/>
</dbReference>
<dbReference type="CDD" id="cd00130">
    <property type="entry name" value="PAS"/>
    <property type="match status" value="1"/>
</dbReference>
<dbReference type="Proteomes" id="UP000309215">
    <property type="component" value="Unassembled WGS sequence"/>
</dbReference>
<proteinExistence type="predicted"/>
<dbReference type="Pfam" id="PF14361">
    <property type="entry name" value="RsbRD_N"/>
    <property type="match status" value="1"/>
</dbReference>
<dbReference type="Pfam" id="PF08447">
    <property type="entry name" value="PAS_3"/>
    <property type="match status" value="1"/>
</dbReference>
<dbReference type="Gene3D" id="3.30.450.20">
    <property type="entry name" value="PAS domain"/>
    <property type="match status" value="1"/>
</dbReference>
<keyword evidence="4" id="KW-0808">Transferase</keyword>
<evidence type="ECO:0000313" key="10">
    <source>
        <dbReference type="Proteomes" id="UP000309215"/>
    </source>
</evidence>
<dbReference type="GO" id="GO:0000155">
    <property type="term" value="F:phosphorelay sensor kinase activity"/>
    <property type="evidence" value="ECO:0007669"/>
    <property type="project" value="InterPro"/>
</dbReference>
<dbReference type="InterPro" id="IPR036097">
    <property type="entry name" value="HisK_dim/P_sf"/>
</dbReference>
<dbReference type="InterPro" id="IPR025751">
    <property type="entry name" value="RsbRD_N_dom"/>
</dbReference>
<evidence type="ECO:0000256" key="1">
    <source>
        <dbReference type="ARBA" id="ARBA00000085"/>
    </source>
</evidence>
<dbReference type="SMART" id="SM00387">
    <property type="entry name" value="HATPase_c"/>
    <property type="match status" value="1"/>
</dbReference>
<dbReference type="InterPro" id="IPR003594">
    <property type="entry name" value="HATPase_dom"/>
</dbReference>
<comment type="caution">
    <text evidence="9">The sequence shown here is derived from an EMBL/GenBank/DDBJ whole genome shotgun (WGS) entry which is preliminary data.</text>
</comment>
<evidence type="ECO:0000256" key="4">
    <source>
        <dbReference type="ARBA" id="ARBA00022679"/>
    </source>
</evidence>
<dbReference type="SMART" id="SM00388">
    <property type="entry name" value="HisKA"/>
    <property type="match status" value="1"/>
</dbReference>
<dbReference type="FunFam" id="3.30.565.10:FF:000006">
    <property type="entry name" value="Sensor histidine kinase WalK"/>
    <property type="match status" value="1"/>
</dbReference>
<dbReference type="PANTHER" id="PTHR43047">
    <property type="entry name" value="TWO-COMPONENT HISTIDINE PROTEIN KINASE"/>
    <property type="match status" value="1"/>
</dbReference>
<feature type="domain" description="PAC" evidence="8">
    <location>
        <begin position="275"/>
        <end position="325"/>
    </location>
</feature>
<name>A0A4U1JCZ3_9BACT</name>
<keyword evidence="3" id="KW-0597">Phosphoprotein</keyword>
<dbReference type="GO" id="GO:0005886">
    <property type="term" value="C:plasma membrane"/>
    <property type="evidence" value="ECO:0007669"/>
    <property type="project" value="TreeGrafter"/>
</dbReference>
<dbReference type="NCBIfam" id="TIGR00229">
    <property type="entry name" value="sensory_box"/>
    <property type="match status" value="1"/>
</dbReference>
<evidence type="ECO:0000313" key="9">
    <source>
        <dbReference type="EMBL" id="TKD08335.1"/>
    </source>
</evidence>
<feature type="region of interest" description="Disordered" evidence="6">
    <location>
        <begin position="20"/>
        <end position="41"/>
    </location>
</feature>
<feature type="domain" description="Histidine kinase" evidence="7">
    <location>
        <begin position="329"/>
        <end position="546"/>
    </location>
</feature>
<keyword evidence="10" id="KW-1185">Reference proteome</keyword>
<comment type="catalytic activity">
    <reaction evidence="1">
        <text>ATP + protein L-histidine = ADP + protein N-phospho-L-histidine.</text>
        <dbReference type="EC" id="2.7.13.3"/>
    </reaction>
</comment>
<dbReference type="InterPro" id="IPR013655">
    <property type="entry name" value="PAS_fold_3"/>
</dbReference>
<keyword evidence="5 9" id="KW-0418">Kinase</keyword>
<dbReference type="PROSITE" id="PS50113">
    <property type="entry name" value="PAC"/>
    <property type="match status" value="1"/>
</dbReference>
<evidence type="ECO:0000256" key="2">
    <source>
        <dbReference type="ARBA" id="ARBA00012438"/>
    </source>
</evidence>
<dbReference type="EC" id="2.7.13.3" evidence="2"/>
<dbReference type="InterPro" id="IPR036890">
    <property type="entry name" value="HATPase_C_sf"/>
</dbReference>
<sequence>MDPRERPRTKGRLARWFSTRFGRSRSTHVEPVPPSEGPGEAHDAALADLLRSAQPEILEAWERAARQIPAGRDLPRPHLLDHIPTMLEEIADMADARRAGRTPKPPSESAEAHADERLEEGFDLASVVAEYALLRSTITRSLWQKQNLPGDPEAFLTLHQAIDAAIVAAVERYTRARDRGAGESRAELERVLAQVDIERLRFRDLVNNLDHVVVWEADAQSLRFSFVSERATPVTGMTPAEWMSVPDFWAAHVPPAELASLLALFRRCREARTDERMDHRFLRSDGRVLWVHTGVHGTERAGAPMFQAVTIDITELRESIQAREQILEIVSHDLRNPLSVITMNLELLARRAPPGEAGADLRQRTETALRHARHMARIIGDLVDLAAVTANRLTVARKAEDPRRIVQEAAASFEGRARERGLGLGCEVVGEPPRVLCDHDRVIQILGNLLGNAISATDPGGSVVVRLEAREDEVVFSVADTGRGIPAEHLPNLFKPYWRGDASAYKGTGLGLAISQGLVAAQGGRIWVESELGRGTTFSFVLPVDRS</sequence>
<dbReference type="CDD" id="cd00082">
    <property type="entry name" value="HisKA"/>
    <property type="match status" value="1"/>
</dbReference>
<evidence type="ECO:0000256" key="5">
    <source>
        <dbReference type="ARBA" id="ARBA00022777"/>
    </source>
</evidence>
<evidence type="ECO:0000259" key="8">
    <source>
        <dbReference type="PROSITE" id="PS50113"/>
    </source>
</evidence>
<gene>
    <name evidence="9" type="ORF">E8A74_15535</name>
</gene>
<dbReference type="PROSITE" id="PS50109">
    <property type="entry name" value="HIS_KIN"/>
    <property type="match status" value="1"/>
</dbReference>
<dbReference type="InterPro" id="IPR005467">
    <property type="entry name" value="His_kinase_dom"/>
</dbReference>
<dbReference type="EMBL" id="SSMQ01000014">
    <property type="protein sequence ID" value="TKD08335.1"/>
    <property type="molecule type" value="Genomic_DNA"/>
</dbReference>
<dbReference type="GO" id="GO:0009927">
    <property type="term" value="F:histidine phosphotransfer kinase activity"/>
    <property type="evidence" value="ECO:0007669"/>
    <property type="project" value="TreeGrafter"/>
</dbReference>
<accession>A0A4U1JCZ3</accession>
<evidence type="ECO:0000256" key="3">
    <source>
        <dbReference type="ARBA" id="ARBA00022553"/>
    </source>
</evidence>
<dbReference type="InterPro" id="IPR000014">
    <property type="entry name" value="PAS"/>
</dbReference>
<dbReference type="OrthoDB" id="9782655at2"/>
<evidence type="ECO:0000256" key="6">
    <source>
        <dbReference type="SAM" id="MobiDB-lite"/>
    </source>
</evidence>
<evidence type="ECO:0000259" key="7">
    <source>
        <dbReference type="PROSITE" id="PS50109"/>
    </source>
</evidence>
<dbReference type="CDD" id="cd16922">
    <property type="entry name" value="HATPase_EvgS-ArcB-TorS-like"/>
    <property type="match status" value="1"/>
</dbReference>
<dbReference type="Pfam" id="PF00512">
    <property type="entry name" value="HisKA"/>
    <property type="match status" value="1"/>
</dbReference>
<dbReference type="InterPro" id="IPR000700">
    <property type="entry name" value="PAS-assoc_C"/>
</dbReference>
<dbReference type="Gene3D" id="3.30.565.10">
    <property type="entry name" value="Histidine kinase-like ATPase, C-terminal domain"/>
    <property type="match status" value="1"/>
</dbReference>
<dbReference type="SUPFAM" id="SSF55785">
    <property type="entry name" value="PYP-like sensor domain (PAS domain)"/>
    <property type="match status" value="1"/>
</dbReference>
<dbReference type="PRINTS" id="PR00344">
    <property type="entry name" value="BCTRLSENSOR"/>
</dbReference>
<dbReference type="InterPro" id="IPR004358">
    <property type="entry name" value="Sig_transdc_His_kin-like_C"/>
</dbReference>
<dbReference type="AlphaFoldDB" id="A0A4U1JCZ3"/>